<dbReference type="Proteomes" id="UP000826195">
    <property type="component" value="Unassembled WGS sequence"/>
</dbReference>
<evidence type="ECO:0000313" key="3">
    <source>
        <dbReference type="Proteomes" id="UP000826195"/>
    </source>
</evidence>
<evidence type="ECO:0000313" key="2">
    <source>
        <dbReference type="EMBL" id="KAH0550261.1"/>
    </source>
</evidence>
<dbReference type="AlphaFoldDB" id="A0AAV7ID14"/>
<organism evidence="2 3">
    <name type="scientific">Cotesia glomerata</name>
    <name type="common">Lepidopteran parasitic wasp</name>
    <name type="synonym">Apanteles glomeratus</name>
    <dbReference type="NCBI Taxonomy" id="32391"/>
    <lineage>
        <taxon>Eukaryota</taxon>
        <taxon>Metazoa</taxon>
        <taxon>Ecdysozoa</taxon>
        <taxon>Arthropoda</taxon>
        <taxon>Hexapoda</taxon>
        <taxon>Insecta</taxon>
        <taxon>Pterygota</taxon>
        <taxon>Neoptera</taxon>
        <taxon>Endopterygota</taxon>
        <taxon>Hymenoptera</taxon>
        <taxon>Apocrita</taxon>
        <taxon>Ichneumonoidea</taxon>
        <taxon>Braconidae</taxon>
        <taxon>Microgastrinae</taxon>
        <taxon>Cotesia</taxon>
    </lineage>
</organism>
<dbReference type="EMBL" id="JAHXZJ010001864">
    <property type="protein sequence ID" value="KAH0550261.1"/>
    <property type="molecule type" value="Genomic_DNA"/>
</dbReference>
<name>A0AAV7ID14_COTGL</name>
<gene>
    <name evidence="2" type="ORF">KQX54_018465</name>
</gene>
<comment type="caution">
    <text evidence="2">The sequence shown here is derived from an EMBL/GenBank/DDBJ whole genome shotgun (WGS) entry which is preliminary data.</text>
</comment>
<feature type="region of interest" description="Disordered" evidence="1">
    <location>
        <begin position="103"/>
        <end position="122"/>
    </location>
</feature>
<keyword evidence="3" id="KW-1185">Reference proteome</keyword>
<reference evidence="2 3" key="1">
    <citation type="journal article" date="2021" name="J. Hered.">
        <title>A chromosome-level genome assembly of the parasitoid wasp, Cotesia glomerata (Hymenoptera: Braconidae).</title>
        <authorList>
            <person name="Pinto B.J."/>
            <person name="Weis J.J."/>
            <person name="Gamble T."/>
            <person name="Ode P.J."/>
            <person name="Paul R."/>
            <person name="Zaspel J.M."/>
        </authorList>
    </citation>
    <scope>NUCLEOTIDE SEQUENCE [LARGE SCALE GENOMIC DNA]</scope>
    <source>
        <strain evidence="2">CgM1</strain>
    </source>
</reference>
<proteinExistence type="predicted"/>
<accession>A0AAV7ID14</accession>
<protein>
    <submittedName>
        <fullName evidence="2">Uncharacterized protein</fullName>
    </submittedName>
</protein>
<evidence type="ECO:0000256" key="1">
    <source>
        <dbReference type="SAM" id="MobiDB-lite"/>
    </source>
</evidence>
<sequence>MSKMLQDFTDGISRVITPLARYNYRVTSLLAHSFLLLLLLFLRPSFWHAGTSGHERKQVNLKSSREKQLRGAVGRYSWSNEPSELPDKCYFKNHKIAVAISSSNEEEGSTTMPDHPGWKTSSNDRNCLDPGDGEKEGVRQSNLVRLQEQQQELVSFVCFGCFRMSIHCHRLHPLNDLQPIYPCIVVWHAIRLLNLLPPYTLYPLPTNRESNRAERKHIE</sequence>